<dbReference type="Pfam" id="PF00171">
    <property type="entry name" value="Aldedh"/>
    <property type="match status" value="1"/>
</dbReference>
<dbReference type="NCBIfam" id="TIGR01236">
    <property type="entry name" value="D1pyr5carbox1"/>
    <property type="match status" value="1"/>
</dbReference>
<dbReference type="Gene3D" id="3.40.605.10">
    <property type="entry name" value="Aldehyde Dehydrogenase, Chain A, domain 1"/>
    <property type="match status" value="1"/>
</dbReference>
<evidence type="ECO:0000256" key="7">
    <source>
        <dbReference type="PROSITE-ProRule" id="PRU10007"/>
    </source>
</evidence>
<dbReference type="EC" id="1.2.1.88" evidence="9"/>
<evidence type="ECO:0000256" key="2">
    <source>
        <dbReference type="ARBA" id="ARBA00009986"/>
    </source>
</evidence>
<dbReference type="GO" id="GO:0003842">
    <property type="term" value="F:L-glutamate gamma-semialdehyde dehydrogenase activity"/>
    <property type="evidence" value="ECO:0007669"/>
    <property type="project" value="UniProtKB-UniRule"/>
</dbReference>
<evidence type="ECO:0000256" key="3">
    <source>
        <dbReference type="ARBA" id="ARBA00023002"/>
    </source>
</evidence>
<comment type="catalytic activity">
    <reaction evidence="6 9">
        <text>L-glutamate 5-semialdehyde + NAD(+) + H2O = L-glutamate + NADH + 2 H(+)</text>
        <dbReference type="Rhea" id="RHEA:30235"/>
        <dbReference type="ChEBI" id="CHEBI:15377"/>
        <dbReference type="ChEBI" id="CHEBI:15378"/>
        <dbReference type="ChEBI" id="CHEBI:29985"/>
        <dbReference type="ChEBI" id="CHEBI:57540"/>
        <dbReference type="ChEBI" id="CHEBI:57945"/>
        <dbReference type="ChEBI" id="CHEBI:58066"/>
        <dbReference type="EC" id="1.2.1.88"/>
    </reaction>
</comment>
<name>A0A1R1YCP9_9FUNG</name>
<dbReference type="OrthoDB" id="5322683at2759"/>
<dbReference type="InterPro" id="IPR016163">
    <property type="entry name" value="Ald_DH_C"/>
</dbReference>
<organism evidence="12 13">
    <name type="scientific">Smittium culicis</name>
    <dbReference type="NCBI Taxonomy" id="133412"/>
    <lineage>
        <taxon>Eukaryota</taxon>
        <taxon>Fungi</taxon>
        <taxon>Fungi incertae sedis</taxon>
        <taxon>Zoopagomycota</taxon>
        <taxon>Kickxellomycotina</taxon>
        <taxon>Harpellomycetes</taxon>
        <taxon>Harpellales</taxon>
        <taxon>Legeriomycetaceae</taxon>
        <taxon>Smittium</taxon>
    </lineage>
</organism>
<feature type="domain" description="Aldehyde dehydrogenase" evidence="11">
    <location>
        <begin position="98"/>
        <end position="559"/>
    </location>
</feature>
<comment type="caution">
    <text evidence="12">The sequence shown here is derived from an EMBL/GenBank/DDBJ whole genome shotgun (WGS) entry which is preliminary data.</text>
</comment>
<dbReference type="GO" id="GO:0005759">
    <property type="term" value="C:mitochondrial matrix"/>
    <property type="evidence" value="ECO:0007669"/>
    <property type="project" value="TreeGrafter"/>
</dbReference>
<sequence>MNLSFKSSRVLYANKCASTLFPNKSTTSKCILSNYKTSQLSNHQLPAIKNEVMRDYPANSVDRKKLMEALDSIQNQAPFHVNLVINGKEVSGEGTDSQVYPSDHQNLLCTFENASKKQVEEAIEGALQAREKWSQMPIYDRQAIFLKAADLITNKYRYLVLASTMLGQGKSIWQAEIDSTAEASDFLRFNAKYSSEIYSTQPTENSNGTWNHLEYRPLEGFVYAVSPFNFTAIGVNLAAAPAIMGNTVLWKPSNSAILSNYIMYKILEEAGLPEGVIQFIPGDPIKITDQIVSNPNFAALHFTGSTSVFKNLWKKISSNIDVYKSYPRIVGETGGKNFHLLHSSANVDNAVLQTIRGAFEYQGQKCSATSRIYVPDNLWPEFKSKLLNIASSIKMGNVTDPETFVGPVINKVAFDKIKSFIDFAKSSPECEVILGGNCDSSVGYFVEPTVIQTTNPHFKTMTEEIFGPVLTAYVYKSEEFKEVIDIIDNTSNYALTGSIFSQDREAILYASSKLVNAAGNFYINDKSTGAVVGQQPFGGARASGTNDKAGSANLLTRFVSPRSIKETFLPIENYKYPSNLL</sequence>
<dbReference type="PROSITE" id="PS00687">
    <property type="entry name" value="ALDEHYDE_DEHYDR_GLU"/>
    <property type="match status" value="1"/>
</dbReference>
<evidence type="ECO:0000256" key="9">
    <source>
        <dbReference type="RuleBase" id="RU366016"/>
    </source>
</evidence>
<dbReference type="InterPro" id="IPR029510">
    <property type="entry name" value="Ald_DH_CS_GLU"/>
</dbReference>
<comment type="similarity">
    <text evidence="2 8">Belongs to the aldehyde dehydrogenase family.</text>
</comment>
<dbReference type="InterPro" id="IPR015590">
    <property type="entry name" value="Aldehyde_DH_dom"/>
</dbReference>
<dbReference type="PANTHER" id="PTHR42862">
    <property type="entry name" value="DELTA-1-PYRROLINE-5-CARBOXYLATE DEHYDROGENASE 1, ISOFORM A-RELATED"/>
    <property type="match status" value="1"/>
</dbReference>
<reference evidence="12 13" key="1">
    <citation type="submission" date="2017-01" db="EMBL/GenBank/DDBJ databases">
        <authorList>
            <person name="Mah S.A."/>
            <person name="Swanson W.J."/>
            <person name="Moy G.W."/>
            <person name="Vacquier V.D."/>
        </authorList>
    </citation>
    <scope>NUCLEOTIDE SEQUENCE [LARGE SCALE GENOMIC DNA]</scope>
    <source>
        <strain evidence="12 13">GSMNP</strain>
    </source>
</reference>
<dbReference type="FunFam" id="3.40.309.10:FF:000005">
    <property type="entry name" value="1-pyrroline-5-carboxylate dehydrogenase 1"/>
    <property type="match status" value="1"/>
</dbReference>
<dbReference type="GO" id="GO:0010133">
    <property type="term" value="P:L-proline catabolic process to L-glutamate"/>
    <property type="evidence" value="ECO:0007669"/>
    <property type="project" value="UniProtKB-UniRule"/>
</dbReference>
<dbReference type="AlphaFoldDB" id="A0A1R1YCP9"/>
<dbReference type="PROSITE" id="PS00070">
    <property type="entry name" value="ALDEHYDE_DEHYDR_CYS"/>
    <property type="match status" value="1"/>
</dbReference>
<dbReference type="Gene3D" id="3.40.309.10">
    <property type="entry name" value="Aldehyde Dehydrogenase, Chain A, domain 2"/>
    <property type="match status" value="1"/>
</dbReference>
<feature type="active site" evidence="7">
    <location>
        <position position="332"/>
    </location>
</feature>
<evidence type="ECO:0000256" key="1">
    <source>
        <dbReference type="ARBA" id="ARBA00004786"/>
    </source>
</evidence>
<comment type="pathway">
    <text evidence="1 9">Amino-acid degradation; L-proline degradation into L-glutamate; L-glutamate from L-proline: step 2/2.</text>
</comment>
<dbReference type="FunFam" id="3.40.605.10:FF:000006">
    <property type="entry name" value="1-pyrroline-5-carboxylate dehydrogenase"/>
    <property type="match status" value="1"/>
</dbReference>
<dbReference type="STRING" id="133412.A0A1R1YCP9"/>
<evidence type="ECO:0000313" key="12">
    <source>
        <dbReference type="EMBL" id="OMJ24585.1"/>
    </source>
</evidence>
<dbReference type="CDD" id="cd07123">
    <property type="entry name" value="ALDH_F4-17_P5CDH"/>
    <property type="match status" value="1"/>
</dbReference>
<evidence type="ECO:0000256" key="10">
    <source>
        <dbReference type="RuleBase" id="RU366030"/>
    </source>
</evidence>
<dbReference type="EMBL" id="LSSN01000318">
    <property type="protein sequence ID" value="OMJ24585.1"/>
    <property type="molecule type" value="Genomic_DNA"/>
</dbReference>
<dbReference type="InterPro" id="IPR016162">
    <property type="entry name" value="Ald_DH_N"/>
</dbReference>
<protein>
    <recommendedName>
        <fullName evidence="9 10">Multifunctional fusion protein</fullName>
    </recommendedName>
    <domain>
        <recommendedName>
            <fullName evidence="10">Delta-1-pyrroline-5-carboxylate dehydrogenase</fullName>
            <shortName evidence="10">P5C dehydrogenase</shortName>
        </recommendedName>
        <alternativeName>
            <fullName evidence="9">L-glutamate gamma-semialdehyde dehydrogenase</fullName>
        </alternativeName>
    </domain>
    <domain>
        <recommendedName>
            <fullName evidence="9">L-glutamate gamma-semialdehyde dehydrogenase</fullName>
            <ecNumber evidence="9">1.2.1.88</ecNumber>
        </recommendedName>
    </domain>
</protein>
<gene>
    <name evidence="12" type="ORF">AYI70_g1493</name>
</gene>
<evidence type="ECO:0000256" key="4">
    <source>
        <dbReference type="ARBA" id="ARBA00023027"/>
    </source>
</evidence>
<dbReference type="SUPFAM" id="SSF53720">
    <property type="entry name" value="ALDH-like"/>
    <property type="match status" value="1"/>
</dbReference>
<dbReference type="InterPro" id="IPR005931">
    <property type="entry name" value="P5CDH/ALDH4A1"/>
</dbReference>
<proteinExistence type="inferred from homology"/>
<evidence type="ECO:0000256" key="5">
    <source>
        <dbReference type="ARBA" id="ARBA00023062"/>
    </source>
</evidence>
<dbReference type="Proteomes" id="UP000187283">
    <property type="component" value="Unassembled WGS sequence"/>
</dbReference>
<dbReference type="PANTHER" id="PTHR42862:SF1">
    <property type="entry name" value="DELTA-1-PYRROLINE-5-CARBOXYLATE DEHYDROGENASE 2, ISOFORM A-RELATED"/>
    <property type="match status" value="1"/>
</dbReference>
<evidence type="ECO:0000259" key="11">
    <source>
        <dbReference type="Pfam" id="PF00171"/>
    </source>
</evidence>
<evidence type="ECO:0000256" key="8">
    <source>
        <dbReference type="RuleBase" id="RU003345"/>
    </source>
</evidence>
<keyword evidence="13" id="KW-1185">Reference proteome</keyword>
<dbReference type="UniPathway" id="UPA00261">
    <property type="reaction ID" value="UER00374"/>
</dbReference>
<evidence type="ECO:0000313" key="13">
    <source>
        <dbReference type="Proteomes" id="UP000187283"/>
    </source>
</evidence>
<keyword evidence="3 8" id="KW-0560">Oxidoreductase</keyword>
<keyword evidence="4 9" id="KW-0520">NAD</keyword>
<dbReference type="InterPro" id="IPR016161">
    <property type="entry name" value="Ald_DH/histidinol_DH"/>
</dbReference>
<dbReference type="InterPro" id="IPR050485">
    <property type="entry name" value="Proline_metab_enzyme"/>
</dbReference>
<accession>A0A1R1YCP9</accession>
<dbReference type="InterPro" id="IPR016160">
    <property type="entry name" value="Ald_DH_CS_CYS"/>
</dbReference>
<evidence type="ECO:0000256" key="6">
    <source>
        <dbReference type="ARBA" id="ARBA00048142"/>
    </source>
</evidence>
<keyword evidence="5 9" id="KW-0642">Proline metabolism</keyword>